<accession>A0A328C307</accession>
<evidence type="ECO:0000256" key="3">
    <source>
        <dbReference type="SAM" id="MobiDB-lite"/>
    </source>
</evidence>
<dbReference type="SMART" id="SM00448">
    <property type="entry name" value="REC"/>
    <property type="match status" value="2"/>
</dbReference>
<evidence type="ECO:0000256" key="1">
    <source>
        <dbReference type="ARBA" id="ARBA00022553"/>
    </source>
</evidence>
<proteinExistence type="predicted"/>
<feature type="modified residue" description="4-aspartylphosphate" evidence="2">
    <location>
        <position position="641"/>
    </location>
</feature>
<feature type="region of interest" description="Disordered" evidence="3">
    <location>
        <begin position="34"/>
        <end position="64"/>
    </location>
</feature>
<dbReference type="PROSITE" id="PS50109">
    <property type="entry name" value="HIS_KIN"/>
    <property type="match status" value="1"/>
</dbReference>
<dbReference type="InterPro" id="IPR036097">
    <property type="entry name" value="HisK_dim/P_sf"/>
</dbReference>
<dbReference type="PANTHER" id="PTHR43547">
    <property type="entry name" value="TWO-COMPONENT HISTIDINE KINASE"/>
    <property type="match status" value="1"/>
</dbReference>
<feature type="domain" description="Response regulatory" evidence="5">
    <location>
        <begin position="592"/>
        <end position="708"/>
    </location>
</feature>
<protein>
    <recommendedName>
        <fullName evidence="8">Response regulator</fullName>
    </recommendedName>
</protein>
<feature type="modified residue" description="4-aspartylphosphate" evidence="2">
    <location>
        <position position="521"/>
    </location>
</feature>
<dbReference type="InterPro" id="IPR001789">
    <property type="entry name" value="Sig_transdc_resp-reg_receiver"/>
</dbReference>
<dbReference type="Pfam" id="PF00512">
    <property type="entry name" value="HisKA"/>
    <property type="match status" value="1"/>
</dbReference>
<dbReference type="SUPFAM" id="SSF52172">
    <property type="entry name" value="CheY-like"/>
    <property type="match status" value="2"/>
</dbReference>
<keyword evidence="7" id="KW-1185">Reference proteome</keyword>
<gene>
    <name evidence="6" type="ORF">DL240_18355</name>
</gene>
<dbReference type="Pfam" id="PF00072">
    <property type="entry name" value="Response_reg"/>
    <property type="match status" value="2"/>
</dbReference>
<dbReference type="InterPro" id="IPR036890">
    <property type="entry name" value="HATPase_C_sf"/>
</dbReference>
<feature type="domain" description="Histidine kinase" evidence="4">
    <location>
        <begin position="253"/>
        <end position="450"/>
    </location>
</feature>
<evidence type="ECO:0000259" key="4">
    <source>
        <dbReference type="PROSITE" id="PS50109"/>
    </source>
</evidence>
<dbReference type="InterPro" id="IPR005467">
    <property type="entry name" value="His_kinase_dom"/>
</dbReference>
<evidence type="ECO:0000259" key="5">
    <source>
        <dbReference type="PROSITE" id="PS50110"/>
    </source>
</evidence>
<dbReference type="SUPFAM" id="SSF55874">
    <property type="entry name" value="ATPase domain of HSP90 chaperone/DNA topoisomerase II/histidine kinase"/>
    <property type="match status" value="1"/>
</dbReference>
<dbReference type="CDD" id="cd00082">
    <property type="entry name" value="HisKA"/>
    <property type="match status" value="1"/>
</dbReference>
<dbReference type="Proteomes" id="UP000249169">
    <property type="component" value="Unassembled WGS sequence"/>
</dbReference>
<dbReference type="SMART" id="SM00388">
    <property type="entry name" value="HisKA"/>
    <property type="match status" value="1"/>
</dbReference>
<dbReference type="Gene3D" id="3.40.50.2300">
    <property type="match status" value="2"/>
</dbReference>
<evidence type="ECO:0000313" key="7">
    <source>
        <dbReference type="Proteomes" id="UP000249169"/>
    </source>
</evidence>
<sequence>MGEAVTGIPRMGYVKYGLLARFVLDNHRGAGHTAGSNMIEGRRVRGGSGIRRPERMNRGGLRSSTESAGVVNVALSADHHPEEPIADRTELEELRRRHQTLMRGIELLSQGGAQKGFSAVVGLLDDLVGGEGGAVLTVRDDGELTVVAASDPRLGNLQWWVGALTESVLEGTSLVLEDVRDSAAWKTMLATVEVPVASVMMVNVGTALNPALWLCVHSEPQRFGEEELARAEAMRGLLTQALVGWMAGRRWAMMSHELRTPINAMIGYAEMLGEELGARGAGHVLEKLSRIEQSGAEVLGIVSNLVALAQLEAGNVEVEVRALIFDDVVDAVIEQMSEVAQRRGIELRVERPESVGGVHGDSEKLHQLLTGVLGEAVRFTTADEVSVRLSLEEDRVGFEVVDLSPGRRGRARRLEQAVVRQLGELLGVSYDVERSLRRGTVVKLGIPRAWVGEGAEEPGSVQTLVAEESGKVVLVIDDDRDTRGVLKRTLERVGHRVVCARDGREGLRLAAEVRPDVITLDVMMPRMDGWSVLGRLKEDPRLRNIPVIMLTFVDEKQRGLAYGADHFMSKPVDRRELIEVMQAYESAAQDGDVLVVEDDEASRQMLVRHLEREGFKVSAACNGAEALARLESIEPSLVFLDLMMPQVDGFEFLRRFRERPAFRDVPVVVMTAKYLTAEDYTRLAGNATQVIQKGGGEYMSLLEELRDLVMRLTRGKASRG</sequence>
<dbReference type="PANTHER" id="PTHR43547:SF2">
    <property type="entry name" value="HYBRID SIGNAL TRANSDUCTION HISTIDINE KINASE C"/>
    <property type="match status" value="1"/>
</dbReference>
<dbReference type="EMBL" id="QHKO01000013">
    <property type="protein sequence ID" value="RAL20181.1"/>
    <property type="molecule type" value="Genomic_DNA"/>
</dbReference>
<evidence type="ECO:0000256" key="2">
    <source>
        <dbReference type="PROSITE-ProRule" id="PRU00169"/>
    </source>
</evidence>
<name>A0A328C307_9DELT</name>
<dbReference type="AlphaFoldDB" id="A0A328C307"/>
<dbReference type="Gene3D" id="3.30.565.10">
    <property type="entry name" value="Histidine kinase-like ATPase, C-terminal domain"/>
    <property type="match status" value="1"/>
</dbReference>
<comment type="caution">
    <text evidence="6">The sequence shown here is derived from an EMBL/GenBank/DDBJ whole genome shotgun (WGS) entry which is preliminary data.</text>
</comment>
<dbReference type="SUPFAM" id="SSF47384">
    <property type="entry name" value="Homodimeric domain of signal transducing histidine kinase"/>
    <property type="match status" value="1"/>
</dbReference>
<dbReference type="InterPro" id="IPR003661">
    <property type="entry name" value="HisK_dim/P_dom"/>
</dbReference>
<organism evidence="6 7">
    <name type="scientific">Lujinxingia litoralis</name>
    <dbReference type="NCBI Taxonomy" id="2211119"/>
    <lineage>
        <taxon>Bacteria</taxon>
        <taxon>Deltaproteobacteria</taxon>
        <taxon>Bradymonadales</taxon>
        <taxon>Lujinxingiaceae</taxon>
        <taxon>Lujinxingia</taxon>
    </lineage>
</organism>
<dbReference type="Gene3D" id="1.10.287.130">
    <property type="match status" value="1"/>
</dbReference>
<feature type="domain" description="Response regulatory" evidence="5">
    <location>
        <begin position="472"/>
        <end position="585"/>
    </location>
</feature>
<dbReference type="CDD" id="cd17574">
    <property type="entry name" value="REC_OmpR"/>
    <property type="match status" value="1"/>
</dbReference>
<dbReference type="InterPro" id="IPR011006">
    <property type="entry name" value="CheY-like_superfamily"/>
</dbReference>
<evidence type="ECO:0008006" key="8">
    <source>
        <dbReference type="Google" id="ProtNLM"/>
    </source>
</evidence>
<dbReference type="PROSITE" id="PS50110">
    <property type="entry name" value="RESPONSE_REGULATORY"/>
    <property type="match status" value="2"/>
</dbReference>
<keyword evidence="1 2" id="KW-0597">Phosphoprotein</keyword>
<reference evidence="6 7" key="1">
    <citation type="submission" date="2018-05" db="EMBL/GenBank/DDBJ databases">
        <title>Lujinxingia marina gen. nov. sp. nov., a new facultative anaerobic member of the class Deltaproteobacteria, and proposal of Lujinxingaceae fam. nov.</title>
        <authorList>
            <person name="Li C.-M."/>
        </authorList>
    </citation>
    <scope>NUCLEOTIDE SEQUENCE [LARGE SCALE GENOMIC DNA]</scope>
    <source>
        <strain evidence="6 7">B210</strain>
    </source>
</reference>
<evidence type="ECO:0000313" key="6">
    <source>
        <dbReference type="EMBL" id="RAL20181.1"/>
    </source>
</evidence>
<dbReference type="GO" id="GO:0000155">
    <property type="term" value="F:phosphorelay sensor kinase activity"/>
    <property type="evidence" value="ECO:0007669"/>
    <property type="project" value="InterPro"/>
</dbReference>